<feature type="region of interest" description="Disordered" evidence="1">
    <location>
        <begin position="1"/>
        <end position="34"/>
    </location>
</feature>
<dbReference type="EMBL" id="GDHC01012486">
    <property type="protein sequence ID" value="JAQ06143.1"/>
    <property type="molecule type" value="Transcribed_RNA"/>
</dbReference>
<reference evidence="2" key="1">
    <citation type="journal article" date="2014" name="PLoS ONE">
        <title>Transcriptome-Based Identification of ABC Transporters in the Western Tarnished Plant Bug Lygus hesperus.</title>
        <authorList>
            <person name="Hull J.J."/>
            <person name="Chaney K."/>
            <person name="Geib S.M."/>
            <person name="Fabrick J.A."/>
            <person name="Brent C.S."/>
            <person name="Walsh D."/>
            <person name="Lavine L.C."/>
        </authorList>
    </citation>
    <scope>NUCLEOTIDE SEQUENCE</scope>
</reference>
<feature type="region of interest" description="Disordered" evidence="1">
    <location>
        <begin position="75"/>
        <end position="107"/>
    </location>
</feature>
<sequence>MKKTSNDTNSNDACVPSSCSALANSDKKNECSNNNILSKNKKAATVETPNLKSTANDNLAVQSKGYYDVDKALSQATNDTNSKSGKIYISHDRDANNASDIEQRTPL</sequence>
<reference evidence="2" key="2">
    <citation type="submission" date="2014-07" db="EMBL/GenBank/DDBJ databases">
        <authorList>
            <person name="Hull J."/>
        </authorList>
    </citation>
    <scope>NUCLEOTIDE SEQUENCE</scope>
</reference>
<dbReference type="AlphaFoldDB" id="A0A0A9X2T9"/>
<feature type="compositionally biased region" description="Polar residues" evidence="1">
    <location>
        <begin position="75"/>
        <end position="84"/>
    </location>
</feature>
<dbReference type="EMBL" id="GBHO01032179">
    <property type="protein sequence ID" value="JAG11425.1"/>
    <property type="molecule type" value="Transcribed_RNA"/>
</dbReference>
<gene>
    <name evidence="2" type="ORF">CM83_7692</name>
    <name evidence="3" type="ORF">g.5708</name>
</gene>
<evidence type="ECO:0000256" key="1">
    <source>
        <dbReference type="SAM" id="MobiDB-lite"/>
    </source>
</evidence>
<feature type="compositionally biased region" description="Polar residues" evidence="1">
    <location>
        <begin position="1"/>
        <end position="23"/>
    </location>
</feature>
<reference evidence="3" key="3">
    <citation type="journal article" date="2016" name="Gigascience">
        <title>De novo construction of an expanded transcriptome assembly for the western tarnished plant bug, Lygus hesperus.</title>
        <authorList>
            <person name="Tassone E.E."/>
            <person name="Geib S.M."/>
            <person name="Hall B."/>
            <person name="Fabrick J.A."/>
            <person name="Brent C.S."/>
            <person name="Hull J.J."/>
        </authorList>
    </citation>
    <scope>NUCLEOTIDE SEQUENCE</scope>
</reference>
<organism evidence="2">
    <name type="scientific">Lygus hesperus</name>
    <name type="common">Western plant bug</name>
    <dbReference type="NCBI Taxonomy" id="30085"/>
    <lineage>
        <taxon>Eukaryota</taxon>
        <taxon>Metazoa</taxon>
        <taxon>Ecdysozoa</taxon>
        <taxon>Arthropoda</taxon>
        <taxon>Hexapoda</taxon>
        <taxon>Insecta</taxon>
        <taxon>Pterygota</taxon>
        <taxon>Neoptera</taxon>
        <taxon>Paraneoptera</taxon>
        <taxon>Hemiptera</taxon>
        <taxon>Heteroptera</taxon>
        <taxon>Panheteroptera</taxon>
        <taxon>Cimicomorpha</taxon>
        <taxon>Miridae</taxon>
        <taxon>Mirini</taxon>
        <taxon>Lygus</taxon>
    </lineage>
</organism>
<evidence type="ECO:0000313" key="3">
    <source>
        <dbReference type="EMBL" id="JAQ06143.1"/>
    </source>
</evidence>
<evidence type="ECO:0000313" key="2">
    <source>
        <dbReference type="EMBL" id="JAG11425.1"/>
    </source>
</evidence>
<protein>
    <submittedName>
        <fullName evidence="2">Uncharacterized protein</fullName>
    </submittedName>
</protein>
<accession>A0A0A9X2T9</accession>
<proteinExistence type="predicted"/>
<feature type="compositionally biased region" description="Polar residues" evidence="1">
    <location>
        <begin position="96"/>
        <end position="107"/>
    </location>
</feature>
<name>A0A0A9X2T9_LYGHE</name>